<proteinExistence type="inferred from homology"/>
<evidence type="ECO:0000256" key="6">
    <source>
        <dbReference type="ARBA" id="ARBA00022840"/>
    </source>
</evidence>
<keyword evidence="4" id="KW-0547">Nucleotide-binding</keyword>
<dbReference type="NCBIfam" id="NF008121">
    <property type="entry name" value="PRK10869.1"/>
    <property type="match status" value="1"/>
</dbReference>
<evidence type="ECO:0000256" key="1">
    <source>
        <dbReference type="ARBA" id="ARBA00003618"/>
    </source>
</evidence>
<name>A0A8D4LJK6_9PAST</name>
<dbReference type="GO" id="GO:0043590">
    <property type="term" value="C:bacterial nucleoid"/>
    <property type="evidence" value="ECO:0007669"/>
    <property type="project" value="TreeGrafter"/>
</dbReference>
<comment type="similarity">
    <text evidence="2 9">Belongs to the RecN family.</text>
</comment>
<dbReference type="Gene3D" id="3.40.50.300">
    <property type="entry name" value="P-loop containing nucleotide triphosphate hydrolases"/>
    <property type="match status" value="2"/>
</dbReference>
<keyword evidence="11" id="KW-1185">Reference proteome</keyword>
<dbReference type="InterPro" id="IPR027417">
    <property type="entry name" value="P-loop_NTPase"/>
</dbReference>
<dbReference type="GO" id="GO:0006281">
    <property type="term" value="P:DNA repair"/>
    <property type="evidence" value="ECO:0007669"/>
    <property type="project" value="UniProtKB-KW"/>
</dbReference>
<evidence type="ECO:0000313" key="10">
    <source>
        <dbReference type="EMBL" id="QDJ14227.1"/>
    </source>
</evidence>
<evidence type="ECO:0000256" key="8">
    <source>
        <dbReference type="ARBA" id="ARBA00033408"/>
    </source>
</evidence>
<dbReference type="NCBIfam" id="TIGR00634">
    <property type="entry name" value="recN"/>
    <property type="match status" value="1"/>
</dbReference>
<organism evidence="10 11">
    <name type="scientific">Mergibacter septicus</name>
    <dbReference type="NCBI Taxonomy" id="221402"/>
    <lineage>
        <taxon>Bacteria</taxon>
        <taxon>Pseudomonadati</taxon>
        <taxon>Pseudomonadota</taxon>
        <taxon>Gammaproteobacteria</taxon>
        <taxon>Pasteurellales</taxon>
        <taxon>Pasteurellaceae</taxon>
        <taxon>Mergibacter</taxon>
    </lineage>
</organism>
<evidence type="ECO:0000256" key="4">
    <source>
        <dbReference type="ARBA" id="ARBA00022741"/>
    </source>
</evidence>
<dbReference type="PANTHER" id="PTHR11059">
    <property type="entry name" value="DNA REPAIR PROTEIN RECN"/>
    <property type="match status" value="1"/>
</dbReference>
<comment type="function">
    <text evidence="1 9">May be involved in recombinational repair of damaged DNA.</text>
</comment>
<dbReference type="InterPro" id="IPR003395">
    <property type="entry name" value="RecF/RecN/SMC_N"/>
</dbReference>
<dbReference type="Pfam" id="PF02463">
    <property type="entry name" value="SMC_N"/>
    <property type="match status" value="1"/>
</dbReference>
<keyword evidence="7 9" id="KW-0234">DNA repair</keyword>
<dbReference type="CDD" id="cd03241">
    <property type="entry name" value="ABC_RecN"/>
    <property type="match status" value="2"/>
</dbReference>
<dbReference type="InterPro" id="IPR004604">
    <property type="entry name" value="DNA_recomb/repair_RecN"/>
</dbReference>
<dbReference type="GO" id="GO:0006310">
    <property type="term" value="P:DNA recombination"/>
    <property type="evidence" value="ECO:0007669"/>
    <property type="project" value="InterPro"/>
</dbReference>
<accession>A0A8D4LJK6</accession>
<dbReference type="GO" id="GO:0009432">
    <property type="term" value="P:SOS response"/>
    <property type="evidence" value="ECO:0007669"/>
    <property type="project" value="TreeGrafter"/>
</dbReference>
<keyword evidence="5 9" id="KW-0227">DNA damage</keyword>
<evidence type="ECO:0000256" key="3">
    <source>
        <dbReference type="ARBA" id="ARBA00021315"/>
    </source>
</evidence>
<evidence type="ECO:0000313" key="11">
    <source>
        <dbReference type="Proteomes" id="UP000955338"/>
    </source>
</evidence>
<gene>
    <name evidence="10" type="ORF">CEP48_01785</name>
</gene>
<evidence type="ECO:0000256" key="5">
    <source>
        <dbReference type="ARBA" id="ARBA00022763"/>
    </source>
</evidence>
<dbReference type="FunFam" id="3.40.50.300:FF:000356">
    <property type="entry name" value="DNA repair protein RecN"/>
    <property type="match status" value="1"/>
</dbReference>
<evidence type="ECO:0000256" key="9">
    <source>
        <dbReference type="PIRNR" id="PIRNR003128"/>
    </source>
</evidence>
<sequence>MLSQLRINNFAIVHQFNLELEQGMSVITGETGAGKSIAIDALGLCLGQRTEVSMIRQGQSRADVSATFLLKDNLNAKQWLADHELDDNDTPDECILRRTINLDGRSKAFINNQPVTVTQLRELGQLLVNISGQHASQQLLKTDYQLNLLDHYCHNQTLVEELQQQFRQWKKVTAELEAFRQTCANNEAKKQLLQYQVQELDEFNFQVGEFQELEETQRRLANSEALTTGAQAVLQLLNDNEMANIDSMLNKTCQYIADLTELDHRYAEIHELIEAALINVQEAVNSVEHLVDKIEQDPALLAETEQRMRQAMQLAKKHQITPDELPQYHQQLRRELVGLASFSEGEESLLVTEKQIADNLAHLAQQLSNKRQQGAITLAKSVTEHIKLLAMENAEFSIQITSNNQQISSSGIDQVQFMLRSNLGQESQSLTKTASGGELSRIALVLQVLTSGKQSIPTLIFDEIDVGISGATANIVGKLLRKLGEQCQVLCVTHLPQVASHGHQHYLVEKYSKDNQTETKMKCLSNAERVKELARLLGGSKITQNTLANAQEMLELAV</sequence>
<dbReference type="PIRSF" id="PIRSF003128">
    <property type="entry name" value="RecN"/>
    <property type="match status" value="1"/>
</dbReference>
<dbReference type="FunFam" id="3.40.50.300:FF:000319">
    <property type="entry name" value="DNA repair protein RecN"/>
    <property type="match status" value="1"/>
</dbReference>
<reference evidence="10" key="1">
    <citation type="submission" date="2017-06" db="EMBL/GenBank/DDBJ databases">
        <title>Genome sequencing of pathogenic and non-pathogenic strains within Bisgaard taxon 40.</title>
        <authorList>
            <person name="Ladner J.T."/>
            <person name="Lovett S.P."/>
            <person name="Koroleva G."/>
            <person name="Lorch J.M."/>
        </authorList>
    </citation>
    <scope>NUCLEOTIDE SEQUENCE</scope>
    <source>
        <strain evidence="10">27576-1-I1</strain>
    </source>
</reference>
<dbReference type="RefSeq" id="WP_261919692.1">
    <property type="nucleotide sequence ID" value="NZ_CP022011.1"/>
</dbReference>
<dbReference type="EMBL" id="CP022011">
    <property type="protein sequence ID" value="QDJ14227.1"/>
    <property type="molecule type" value="Genomic_DNA"/>
</dbReference>
<dbReference type="PANTHER" id="PTHR11059:SF0">
    <property type="entry name" value="DNA REPAIR PROTEIN RECN"/>
    <property type="match status" value="1"/>
</dbReference>
<keyword evidence="6" id="KW-0067">ATP-binding</keyword>
<dbReference type="GO" id="GO:0005524">
    <property type="term" value="F:ATP binding"/>
    <property type="evidence" value="ECO:0007669"/>
    <property type="project" value="UniProtKB-KW"/>
</dbReference>
<dbReference type="AlphaFoldDB" id="A0A8D4LJK6"/>
<evidence type="ECO:0000256" key="7">
    <source>
        <dbReference type="ARBA" id="ARBA00023204"/>
    </source>
</evidence>
<evidence type="ECO:0000256" key="2">
    <source>
        <dbReference type="ARBA" id="ARBA00009441"/>
    </source>
</evidence>
<protein>
    <recommendedName>
        <fullName evidence="3 9">DNA repair protein RecN</fullName>
    </recommendedName>
    <alternativeName>
        <fullName evidence="8 9">Recombination protein N</fullName>
    </alternativeName>
</protein>
<dbReference type="Proteomes" id="UP000955338">
    <property type="component" value="Chromosome"/>
</dbReference>
<dbReference type="SUPFAM" id="SSF52540">
    <property type="entry name" value="P-loop containing nucleoside triphosphate hydrolases"/>
    <property type="match status" value="2"/>
</dbReference>